<dbReference type="Pfam" id="PF11037">
    <property type="entry name" value="Musclin"/>
    <property type="match status" value="1"/>
</dbReference>
<keyword evidence="2" id="KW-1185">Reference proteome</keyword>
<dbReference type="GO" id="GO:0009755">
    <property type="term" value="P:hormone-mediated signaling pathway"/>
    <property type="evidence" value="ECO:0007669"/>
    <property type="project" value="TreeGrafter"/>
</dbReference>
<accession>A0A670ZC24</accession>
<reference evidence="1" key="1">
    <citation type="submission" date="2025-08" db="UniProtKB">
        <authorList>
            <consortium name="Ensembl"/>
        </authorList>
    </citation>
    <scope>IDENTIFICATION</scope>
</reference>
<dbReference type="PANTHER" id="PTHR35353">
    <property type="entry name" value="OSTEOCRIN"/>
    <property type="match status" value="1"/>
</dbReference>
<dbReference type="PANTHER" id="PTHR35353:SF1">
    <property type="entry name" value="OSTEOCRIN"/>
    <property type="match status" value="1"/>
</dbReference>
<dbReference type="InterPro" id="IPR021088">
    <property type="entry name" value="Osteocrin"/>
</dbReference>
<dbReference type="Proteomes" id="UP000472273">
    <property type="component" value="Unplaced"/>
</dbReference>
<evidence type="ECO:0000313" key="1">
    <source>
        <dbReference type="Ensembl" id="ENSPTXP00000021687.1"/>
    </source>
</evidence>
<dbReference type="AlphaFoldDB" id="A0A670ZC24"/>
<sequence>MGDYFRVGFPQVGAARRIPNYEYPLRSLHALGVLLAMGFVTWNPHSTFVSCHSSPLTPPEKSTTDLVAEMLLLNKLASLENDVFETKTKRSFAGFGGRLDRLSKGLRTKQRGLDKDLRG</sequence>
<evidence type="ECO:0000313" key="2">
    <source>
        <dbReference type="Proteomes" id="UP000472273"/>
    </source>
</evidence>
<dbReference type="GO" id="GO:0005102">
    <property type="term" value="F:signaling receptor binding"/>
    <property type="evidence" value="ECO:0007669"/>
    <property type="project" value="TreeGrafter"/>
</dbReference>
<dbReference type="GeneTree" id="ENSGT01050000247890"/>
<evidence type="ECO:0008006" key="3">
    <source>
        <dbReference type="Google" id="ProtNLM"/>
    </source>
</evidence>
<reference evidence="1" key="2">
    <citation type="submission" date="2025-09" db="UniProtKB">
        <authorList>
            <consortium name="Ensembl"/>
        </authorList>
    </citation>
    <scope>IDENTIFICATION</scope>
</reference>
<dbReference type="Ensembl" id="ENSPTXT00000022349.1">
    <property type="protein sequence ID" value="ENSPTXP00000021687.1"/>
    <property type="gene ID" value="ENSPTXG00000015012.1"/>
</dbReference>
<protein>
    <recommendedName>
        <fullName evidence="3">Osteocrin</fullName>
    </recommendedName>
</protein>
<organism evidence="1 2">
    <name type="scientific">Pseudonaja textilis</name>
    <name type="common">Eastern brown snake</name>
    <dbReference type="NCBI Taxonomy" id="8673"/>
    <lineage>
        <taxon>Eukaryota</taxon>
        <taxon>Metazoa</taxon>
        <taxon>Chordata</taxon>
        <taxon>Craniata</taxon>
        <taxon>Vertebrata</taxon>
        <taxon>Euteleostomi</taxon>
        <taxon>Lepidosauria</taxon>
        <taxon>Squamata</taxon>
        <taxon>Bifurcata</taxon>
        <taxon>Unidentata</taxon>
        <taxon>Episquamata</taxon>
        <taxon>Toxicofera</taxon>
        <taxon>Serpentes</taxon>
        <taxon>Colubroidea</taxon>
        <taxon>Elapidae</taxon>
        <taxon>Hydrophiinae</taxon>
        <taxon>Pseudonaja</taxon>
    </lineage>
</organism>
<dbReference type="GO" id="GO:0005615">
    <property type="term" value="C:extracellular space"/>
    <property type="evidence" value="ECO:0007669"/>
    <property type="project" value="TreeGrafter"/>
</dbReference>
<name>A0A670ZC24_PSETE</name>
<proteinExistence type="predicted"/>